<keyword evidence="2" id="KW-1185">Reference proteome</keyword>
<comment type="caution">
    <text evidence="1">The sequence shown here is derived from an EMBL/GenBank/DDBJ whole genome shotgun (WGS) entry which is preliminary data.</text>
</comment>
<name>A0A9P0LWG1_ACAOB</name>
<dbReference type="Proteomes" id="UP001152888">
    <property type="component" value="Unassembled WGS sequence"/>
</dbReference>
<evidence type="ECO:0000313" key="2">
    <source>
        <dbReference type="Proteomes" id="UP001152888"/>
    </source>
</evidence>
<dbReference type="EMBL" id="CAKOFQ010007481">
    <property type="protein sequence ID" value="CAH2002112.1"/>
    <property type="molecule type" value="Genomic_DNA"/>
</dbReference>
<accession>A0A9P0LWG1</accession>
<gene>
    <name evidence="1" type="ORF">ACAOBT_LOCUS26606</name>
</gene>
<protein>
    <submittedName>
        <fullName evidence="1">Uncharacterized protein</fullName>
    </submittedName>
</protein>
<reference evidence="1" key="1">
    <citation type="submission" date="2022-03" db="EMBL/GenBank/DDBJ databases">
        <authorList>
            <person name="Sayadi A."/>
        </authorList>
    </citation>
    <scope>NUCLEOTIDE SEQUENCE</scope>
</reference>
<proteinExistence type="predicted"/>
<organism evidence="1 2">
    <name type="scientific">Acanthoscelides obtectus</name>
    <name type="common">Bean weevil</name>
    <name type="synonym">Bruchus obtectus</name>
    <dbReference type="NCBI Taxonomy" id="200917"/>
    <lineage>
        <taxon>Eukaryota</taxon>
        <taxon>Metazoa</taxon>
        <taxon>Ecdysozoa</taxon>
        <taxon>Arthropoda</taxon>
        <taxon>Hexapoda</taxon>
        <taxon>Insecta</taxon>
        <taxon>Pterygota</taxon>
        <taxon>Neoptera</taxon>
        <taxon>Endopterygota</taxon>
        <taxon>Coleoptera</taxon>
        <taxon>Polyphaga</taxon>
        <taxon>Cucujiformia</taxon>
        <taxon>Chrysomeloidea</taxon>
        <taxon>Chrysomelidae</taxon>
        <taxon>Bruchinae</taxon>
        <taxon>Bruchini</taxon>
        <taxon>Acanthoscelides</taxon>
    </lineage>
</organism>
<dbReference type="AlphaFoldDB" id="A0A9P0LWG1"/>
<evidence type="ECO:0000313" key="1">
    <source>
        <dbReference type="EMBL" id="CAH2002112.1"/>
    </source>
</evidence>
<sequence>MKYDIRGPNSKKKVVMRLNNDKIGPRISGFNEAQMIVHLEYFTDKETVKRSQQQEGGYNYLLMNDQSAYEACSG</sequence>